<sequence length="630" mass="71112">MKKYKKQNGIVVGGWRNPTLPEVIDYLGHQSNEIRANAAAYLQHLCYQDDHIKAETRHLGGIAKLVNLLNSDCHEVHKNSCGALRNLSYGKTNDENKIEIKEKGGIPALVRLLKRSQDESVKETITAVLWNLSSCEEIKEQILYEGLSALVKHIIVPYAKLDILNSQNNRAIYSNPTKSNQRLLANDYSNYPIVLTNATGVLRNCSSNLQFSNCYEARKKLRDSEGLIESLLRIVDQAVEPYANESYYKKQQIVNLDLIVKDNMNSKCVENCMCILRNLSFRLQEIVDPNYDRDVKPFPGDEKTVKCVGTSSGKKRKNLEEEFLNTVYPYNMAVPNEGKAQELLWSLSTLNKYLIIIKESTVRDTIEAAVGCLQNLTACYWRPSVVIRQEIRRLKGLPTLVHLLKSDEYEDEPIVSVTAIALRNLAIDAKNRELIGKYAMKDLVAKLPDPHRPLPFRLSVLNEDTITASLACINECIKSNDDFVKSCYHEGGVKRMIYITRNGQHFPIKIVKYAAHVLASMWKHKNLHDLLKKDGYKETDFTNVAKQMGLKSQSTSPANTLHRPRGDVNMKPSMSGATSKKTKSKAKSQPKGSDDLNEMPIYSQVQRTHTNGSNKNLIVTNGSTNADSWV</sequence>
<feature type="repeat" description="ARM" evidence="6">
    <location>
        <begin position="60"/>
        <end position="95"/>
    </location>
</feature>
<keyword evidence="4" id="KW-0130">Cell adhesion</keyword>
<dbReference type="InterPro" id="IPR028435">
    <property type="entry name" value="Plakophilin/d_Catenin"/>
</dbReference>
<feature type="repeat" description="ARM" evidence="6">
    <location>
        <begin position="104"/>
        <end position="147"/>
    </location>
</feature>
<name>A0A3M7RVR4_BRAPC</name>
<dbReference type="SMART" id="SM00185">
    <property type="entry name" value="ARM"/>
    <property type="match status" value="3"/>
</dbReference>
<gene>
    <name evidence="8" type="ORF">BpHYR1_008736</name>
</gene>
<evidence type="ECO:0000256" key="3">
    <source>
        <dbReference type="ARBA" id="ARBA00022737"/>
    </source>
</evidence>
<comment type="similarity">
    <text evidence="2">Belongs to the beta-catenin family.</text>
</comment>
<dbReference type="GO" id="GO:0005912">
    <property type="term" value="C:adherens junction"/>
    <property type="evidence" value="ECO:0007669"/>
    <property type="project" value="TreeGrafter"/>
</dbReference>
<dbReference type="GO" id="GO:0098609">
    <property type="term" value="P:cell-cell adhesion"/>
    <property type="evidence" value="ECO:0007669"/>
    <property type="project" value="InterPro"/>
</dbReference>
<keyword evidence="9" id="KW-1185">Reference proteome</keyword>
<dbReference type="InterPro" id="IPR016024">
    <property type="entry name" value="ARM-type_fold"/>
</dbReference>
<feature type="region of interest" description="Disordered" evidence="7">
    <location>
        <begin position="549"/>
        <end position="630"/>
    </location>
</feature>
<keyword evidence="3" id="KW-0677">Repeat</keyword>
<comment type="caution">
    <text evidence="8">The sequence shown here is derived from an EMBL/GenBank/DDBJ whole genome shotgun (WGS) entry which is preliminary data.</text>
</comment>
<dbReference type="EMBL" id="REGN01002548">
    <property type="protein sequence ID" value="RNA27387.1"/>
    <property type="molecule type" value="Genomic_DNA"/>
</dbReference>
<dbReference type="GO" id="GO:0005886">
    <property type="term" value="C:plasma membrane"/>
    <property type="evidence" value="ECO:0007669"/>
    <property type="project" value="TreeGrafter"/>
</dbReference>
<dbReference type="PANTHER" id="PTHR10372:SF27">
    <property type="entry name" value="ADHERENS JUNCTION PROTEIN P120"/>
    <property type="match status" value="1"/>
</dbReference>
<dbReference type="AlphaFoldDB" id="A0A3M7RVR4"/>
<feature type="repeat" description="ARM" evidence="6">
    <location>
        <begin position="395"/>
        <end position="435"/>
    </location>
</feature>
<dbReference type="InterPro" id="IPR011989">
    <property type="entry name" value="ARM-like"/>
</dbReference>
<organism evidence="8 9">
    <name type="scientific">Brachionus plicatilis</name>
    <name type="common">Marine rotifer</name>
    <name type="synonym">Brachionus muelleri</name>
    <dbReference type="NCBI Taxonomy" id="10195"/>
    <lineage>
        <taxon>Eukaryota</taxon>
        <taxon>Metazoa</taxon>
        <taxon>Spiralia</taxon>
        <taxon>Gnathifera</taxon>
        <taxon>Rotifera</taxon>
        <taxon>Eurotatoria</taxon>
        <taxon>Monogononta</taxon>
        <taxon>Pseudotrocha</taxon>
        <taxon>Ploima</taxon>
        <taxon>Brachionidae</taxon>
        <taxon>Brachionus</taxon>
    </lineage>
</organism>
<keyword evidence="5" id="KW-0965">Cell junction</keyword>
<dbReference type="PROSITE" id="PS50176">
    <property type="entry name" value="ARM_REPEAT"/>
    <property type="match status" value="3"/>
</dbReference>
<feature type="compositionally biased region" description="Polar residues" evidence="7">
    <location>
        <begin position="603"/>
        <end position="630"/>
    </location>
</feature>
<protein>
    <submittedName>
        <fullName evidence="8">Catenin delta-2</fullName>
    </submittedName>
</protein>
<evidence type="ECO:0000256" key="7">
    <source>
        <dbReference type="SAM" id="MobiDB-lite"/>
    </source>
</evidence>
<evidence type="ECO:0000256" key="6">
    <source>
        <dbReference type="PROSITE-ProRule" id="PRU00259"/>
    </source>
</evidence>
<dbReference type="STRING" id="10195.A0A3M7RVR4"/>
<dbReference type="GO" id="GO:0005737">
    <property type="term" value="C:cytoplasm"/>
    <property type="evidence" value="ECO:0007669"/>
    <property type="project" value="TreeGrafter"/>
</dbReference>
<evidence type="ECO:0000256" key="1">
    <source>
        <dbReference type="ARBA" id="ARBA00004282"/>
    </source>
</evidence>
<dbReference type="GO" id="GO:0005634">
    <property type="term" value="C:nucleus"/>
    <property type="evidence" value="ECO:0007669"/>
    <property type="project" value="TreeGrafter"/>
</dbReference>
<evidence type="ECO:0000256" key="4">
    <source>
        <dbReference type="ARBA" id="ARBA00022889"/>
    </source>
</evidence>
<comment type="subcellular location">
    <subcellularLocation>
        <location evidence="1">Cell junction</location>
    </subcellularLocation>
</comment>
<dbReference type="PANTHER" id="PTHR10372">
    <property type="entry name" value="PLAKOPHILLIN-RELATED"/>
    <property type="match status" value="1"/>
</dbReference>
<dbReference type="Proteomes" id="UP000276133">
    <property type="component" value="Unassembled WGS sequence"/>
</dbReference>
<proteinExistence type="inferred from homology"/>
<evidence type="ECO:0000313" key="8">
    <source>
        <dbReference type="EMBL" id="RNA27387.1"/>
    </source>
</evidence>
<dbReference type="Pfam" id="PF00514">
    <property type="entry name" value="Arm"/>
    <property type="match status" value="2"/>
</dbReference>
<dbReference type="OrthoDB" id="3245100at2759"/>
<dbReference type="SUPFAM" id="SSF48371">
    <property type="entry name" value="ARM repeat"/>
    <property type="match status" value="1"/>
</dbReference>
<evidence type="ECO:0000256" key="5">
    <source>
        <dbReference type="ARBA" id="ARBA00022949"/>
    </source>
</evidence>
<evidence type="ECO:0000256" key="2">
    <source>
        <dbReference type="ARBA" id="ARBA00005462"/>
    </source>
</evidence>
<feature type="compositionally biased region" description="Polar residues" evidence="7">
    <location>
        <begin position="549"/>
        <end position="559"/>
    </location>
</feature>
<reference evidence="8 9" key="1">
    <citation type="journal article" date="2018" name="Sci. Rep.">
        <title>Genomic signatures of local adaptation to the degree of environmental predictability in rotifers.</title>
        <authorList>
            <person name="Franch-Gras L."/>
            <person name="Hahn C."/>
            <person name="Garcia-Roger E.M."/>
            <person name="Carmona M.J."/>
            <person name="Serra M."/>
            <person name="Gomez A."/>
        </authorList>
    </citation>
    <scope>NUCLEOTIDE SEQUENCE [LARGE SCALE GENOMIC DNA]</scope>
    <source>
        <strain evidence="8">HYR1</strain>
    </source>
</reference>
<accession>A0A3M7RVR4</accession>
<dbReference type="Gene3D" id="1.25.10.10">
    <property type="entry name" value="Leucine-rich Repeat Variant"/>
    <property type="match status" value="1"/>
</dbReference>
<evidence type="ECO:0000313" key="9">
    <source>
        <dbReference type="Proteomes" id="UP000276133"/>
    </source>
</evidence>
<dbReference type="InterPro" id="IPR000225">
    <property type="entry name" value="Armadillo"/>
</dbReference>